<dbReference type="AlphaFoldDB" id="A0A2J6PP31"/>
<dbReference type="Proteomes" id="UP000235672">
    <property type="component" value="Unassembled WGS sequence"/>
</dbReference>
<evidence type="ECO:0000256" key="1">
    <source>
        <dbReference type="SAM" id="MobiDB-lite"/>
    </source>
</evidence>
<name>A0A2J6PP31_9HELO</name>
<reference evidence="2 3" key="1">
    <citation type="submission" date="2016-05" db="EMBL/GenBank/DDBJ databases">
        <title>A degradative enzymes factory behind the ericoid mycorrhizal symbiosis.</title>
        <authorList>
            <consortium name="DOE Joint Genome Institute"/>
            <person name="Martino E."/>
            <person name="Morin E."/>
            <person name="Grelet G."/>
            <person name="Kuo A."/>
            <person name="Kohler A."/>
            <person name="Daghino S."/>
            <person name="Barry K."/>
            <person name="Choi C."/>
            <person name="Cichocki N."/>
            <person name="Clum A."/>
            <person name="Copeland A."/>
            <person name="Hainaut M."/>
            <person name="Haridas S."/>
            <person name="Labutti K."/>
            <person name="Lindquist E."/>
            <person name="Lipzen A."/>
            <person name="Khouja H.-R."/>
            <person name="Murat C."/>
            <person name="Ohm R."/>
            <person name="Olson A."/>
            <person name="Spatafora J."/>
            <person name="Veneault-Fourrey C."/>
            <person name="Henrissat B."/>
            <person name="Grigoriev I."/>
            <person name="Martin F."/>
            <person name="Perotto S."/>
        </authorList>
    </citation>
    <scope>NUCLEOTIDE SEQUENCE [LARGE SCALE GENOMIC DNA]</scope>
    <source>
        <strain evidence="2 3">UAMH 7357</strain>
    </source>
</reference>
<keyword evidence="3" id="KW-1185">Reference proteome</keyword>
<feature type="region of interest" description="Disordered" evidence="1">
    <location>
        <begin position="16"/>
        <end position="37"/>
    </location>
</feature>
<evidence type="ECO:0008006" key="4">
    <source>
        <dbReference type="Google" id="ProtNLM"/>
    </source>
</evidence>
<sequence>MALPFTFTFAFMKTKRGNKSSSKANTRPHPHLYNSTTSSKTSHQYLTIEFRRPFCPQFQVRLGSPPSLPAVHHLSDICCRQEARRRHCHRRLPPKLNRKHCKVINASKSHILTMSTSQDHDYLTSLPTELLIKVIAEVPMDYYLDLTHTSKCLRDFMKANVANICNEAIRFRHSIAAEFLKTELKSGWLVPTHEGFDMEDEDYIRALDHYFRPTKVSRFKYYSLLGALFNGDVSLLRTMIINVKSSGPQFLHFLERNIMIFCDEHRLPQSCTFQLKLRNYWGFLNTFNLLTLEVKNGKLVASGLDENQIPKAMLWYYGLDKLVLTP</sequence>
<evidence type="ECO:0000313" key="2">
    <source>
        <dbReference type="EMBL" id="PMD15782.1"/>
    </source>
</evidence>
<gene>
    <name evidence="2" type="ORF">NA56DRAFT_709431</name>
</gene>
<evidence type="ECO:0000313" key="3">
    <source>
        <dbReference type="Proteomes" id="UP000235672"/>
    </source>
</evidence>
<accession>A0A2J6PP31</accession>
<dbReference type="OrthoDB" id="3516938at2759"/>
<dbReference type="EMBL" id="KZ613510">
    <property type="protein sequence ID" value="PMD15782.1"/>
    <property type="molecule type" value="Genomic_DNA"/>
</dbReference>
<proteinExistence type="predicted"/>
<organism evidence="2 3">
    <name type="scientific">Hyaloscypha hepaticicola</name>
    <dbReference type="NCBI Taxonomy" id="2082293"/>
    <lineage>
        <taxon>Eukaryota</taxon>
        <taxon>Fungi</taxon>
        <taxon>Dikarya</taxon>
        <taxon>Ascomycota</taxon>
        <taxon>Pezizomycotina</taxon>
        <taxon>Leotiomycetes</taxon>
        <taxon>Helotiales</taxon>
        <taxon>Hyaloscyphaceae</taxon>
        <taxon>Hyaloscypha</taxon>
    </lineage>
</organism>
<protein>
    <recommendedName>
        <fullName evidence="4">F-box domain-containing protein</fullName>
    </recommendedName>
</protein>